<dbReference type="PANTHER" id="PTHR12526:SF630">
    <property type="entry name" value="GLYCOSYLTRANSFERASE"/>
    <property type="match status" value="1"/>
</dbReference>
<dbReference type="SUPFAM" id="SSF53756">
    <property type="entry name" value="UDP-Glycosyltransferase/glycogen phosphorylase"/>
    <property type="match status" value="1"/>
</dbReference>
<name>A0ABV5GAQ2_9FLAO</name>
<dbReference type="InterPro" id="IPR001296">
    <property type="entry name" value="Glyco_trans_1"/>
</dbReference>
<organism evidence="2 3">
    <name type="scientific">Flavobacterium paronense</name>
    <dbReference type="NCBI Taxonomy" id="1392775"/>
    <lineage>
        <taxon>Bacteria</taxon>
        <taxon>Pseudomonadati</taxon>
        <taxon>Bacteroidota</taxon>
        <taxon>Flavobacteriia</taxon>
        <taxon>Flavobacteriales</taxon>
        <taxon>Flavobacteriaceae</taxon>
        <taxon>Flavobacterium</taxon>
    </lineage>
</organism>
<gene>
    <name evidence="2" type="ORF">ACFFUU_01125</name>
</gene>
<dbReference type="Proteomes" id="UP001589576">
    <property type="component" value="Unassembled WGS sequence"/>
</dbReference>
<dbReference type="EC" id="2.4.-.-" evidence="2"/>
<keyword evidence="3" id="KW-1185">Reference proteome</keyword>
<reference evidence="2 3" key="1">
    <citation type="submission" date="2024-09" db="EMBL/GenBank/DDBJ databases">
        <authorList>
            <person name="Sun Q."/>
            <person name="Mori K."/>
        </authorList>
    </citation>
    <scope>NUCLEOTIDE SEQUENCE [LARGE SCALE GENOMIC DNA]</scope>
    <source>
        <strain evidence="2 3">CECT 8460</strain>
    </source>
</reference>
<sequence>MSNVINKVKSFFNTIRRNKINNFYCYKGFKKVDLLIYDDIFPHPVSGFRYEEFTVLLSNIVNSKIIMTNNAYPIVKTPIKEHKQHLNDFLQFNKQLKNKLKFKKGLVNINAKLFYCVFINNIFANLTWLEKYKIPFIFTLYPGGGFEVDDVASNKKLKKVFGSSMFRKVIVTQQYTKDYLLSNNFCKPEAIEFIFGGVVPQISIQKDITDRKSYLLKKETFDVCFCAAKYTARGEDKGYDVFIEFAHKMAANFEFIRFHIIGGFSENDIDVSLIKDKIQFYGYQKFAELSTIYKTMDVLISPNKPFFLGKGAFDGFPLGTVIEAALNGVVTIISDELKQNSIFVPDEELIIIDNKSSSIEKEVIDLIHNPKKLNLISENGRKKFMKIYSNEIQMKPRIELLRKEIEKYK</sequence>
<accession>A0ABV5GAQ2</accession>
<proteinExistence type="predicted"/>
<dbReference type="Gene3D" id="3.40.50.2000">
    <property type="entry name" value="Glycogen Phosphorylase B"/>
    <property type="match status" value="2"/>
</dbReference>
<comment type="caution">
    <text evidence="2">The sequence shown here is derived from an EMBL/GenBank/DDBJ whole genome shotgun (WGS) entry which is preliminary data.</text>
</comment>
<evidence type="ECO:0000259" key="1">
    <source>
        <dbReference type="Pfam" id="PF00534"/>
    </source>
</evidence>
<dbReference type="EMBL" id="JBHMFB010000003">
    <property type="protein sequence ID" value="MFB9088197.1"/>
    <property type="molecule type" value="Genomic_DNA"/>
</dbReference>
<dbReference type="RefSeq" id="WP_290284806.1">
    <property type="nucleotide sequence ID" value="NZ_JAUFQN010000019.1"/>
</dbReference>
<dbReference type="CDD" id="cd03801">
    <property type="entry name" value="GT4_PimA-like"/>
    <property type="match status" value="1"/>
</dbReference>
<evidence type="ECO:0000313" key="3">
    <source>
        <dbReference type="Proteomes" id="UP001589576"/>
    </source>
</evidence>
<dbReference type="PANTHER" id="PTHR12526">
    <property type="entry name" value="GLYCOSYLTRANSFERASE"/>
    <property type="match status" value="1"/>
</dbReference>
<protein>
    <submittedName>
        <fullName evidence="2">Glycosyltransferase family 4 protein</fullName>
        <ecNumber evidence="2">2.4.-.-</ecNumber>
    </submittedName>
</protein>
<keyword evidence="2" id="KW-0328">Glycosyltransferase</keyword>
<evidence type="ECO:0000313" key="2">
    <source>
        <dbReference type="EMBL" id="MFB9088197.1"/>
    </source>
</evidence>
<feature type="domain" description="Glycosyl transferase family 1" evidence="1">
    <location>
        <begin position="234"/>
        <end position="382"/>
    </location>
</feature>
<dbReference type="Pfam" id="PF00534">
    <property type="entry name" value="Glycos_transf_1"/>
    <property type="match status" value="1"/>
</dbReference>
<dbReference type="GO" id="GO:0016757">
    <property type="term" value="F:glycosyltransferase activity"/>
    <property type="evidence" value="ECO:0007669"/>
    <property type="project" value="UniProtKB-KW"/>
</dbReference>
<keyword evidence="2" id="KW-0808">Transferase</keyword>